<protein>
    <recommendedName>
        <fullName evidence="4">Alkali metal cation/H+ antiporter Nha1 C-terminal domain-containing protein</fullName>
    </recommendedName>
</protein>
<feature type="compositionally biased region" description="Basic and acidic residues" evidence="1">
    <location>
        <begin position="148"/>
        <end position="163"/>
    </location>
</feature>
<feature type="compositionally biased region" description="Basic and acidic residues" evidence="1">
    <location>
        <begin position="227"/>
        <end position="260"/>
    </location>
</feature>
<feature type="compositionally biased region" description="Gly residues" evidence="1">
    <location>
        <begin position="324"/>
        <end position="333"/>
    </location>
</feature>
<feature type="compositionally biased region" description="Low complexity" evidence="1">
    <location>
        <begin position="183"/>
        <end position="194"/>
    </location>
</feature>
<feature type="compositionally biased region" description="Basic and acidic residues" evidence="1">
    <location>
        <begin position="102"/>
        <end position="118"/>
    </location>
</feature>
<comment type="caution">
    <text evidence="2">The sequence shown here is derived from an EMBL/GenBank/DDBJ whole genome shotgun (WGS) entry which is preliminary data.</text>
</comment>
<gene>
    <name evidence="2" type="ORF">Q8F55_008905</name>
</gene>
<reference evidence="2 3" key="1">
    <citation type="submission" date="2023-08" db="EMBL/GenBank/DDBJ databases">
        <title>Annotated Genome Sequence of Vanrija albida AlHP1.</title>
        <authorList>
            <person name="Herzog R."/>
        </authorList>
    </citation>
    <scope>NUCLEOTIDE SEQUENCE [LARGE SCALE GENOMIC DNA]</scope>
    <source>
        <strain evidence="2 3">AlHP1</strain>
    </source>
</reference>
<sequence length="352" mass="37026">MTTTGPIRREAGDELTLVPTHGSGVSATPSTSNFTSFRDRMSRALSPGRAPDESTRTRSPSAGGFWRSMSQERGRDPIVSTGRGGAGNLVRESSVGPDIGAADERGREFSPRPVERAIHAGRGGAGNIRSPSRDPKRDAISEAQEDALQEKLIAERRGREMDKPFSSGRGGAGNISDSRSRSRSAVRGGAAGASDPGARGESRSRSRMRESVGPVHSGRGGYGNIVEEGHEADPSKRVQEALYEKAVKAKYDREDGDHQRPIGRGGAGSVGQTFEPVDLSTLTIEEREAHQKIAAADGQARVRSGGRGGAGNMHTVSNDDRGRGSGNGGGGVFGSMLRSLSRATGRDQQAAR</sequence>
<name>A0ABR3PS56_9TREE</name>
<dbReference type="Proteomes" id="UP001565368">
    <property type="component" value="Unassembled WGS sequence"/>
</dbReference>
<dbReference type="GeneID" id="95989948"/>
<feature type="compositionally biased region" description="Basic and acidic residues" evidence="1">
    <location>
        <begin position="198"/>
        <end position="210"/>
    </location>
</feature>
<dbReference type="RefSeq" id="XP_069205222.1">
    <property type="nucleotide sequence ID" value="XM_069357285.1"/>
</dbReference>
<feature type="region of interest" description="Disordered" evidence="1">
    <location>
        <begin position="290"/>
        <end position="352"/>
    </location>
</feature>
<evidence type="ECO:0000313" key="2">
    <source>
        <dbReference type="EMBL" id="KAL1405278.1"/>
    </source>
</evidence>
<feature type="region of interest" description="Disordered" evidence="1">
    <location>
        <begin position="1"/>
        <end position="274"/>
    </location>
</feature>
<dbReference type="InterPro" id="IPR053203">
    <property type="entry name" value="Cisplatin_resist-associated"/>
</dbReference>
<feature type="compositionally biased region" description="Polar residues" evidence="1">
    <location>
        <begin position="23"/>
        <end position="36"/>
    </location>
</feature>
<dbReference type="PANTHER" id="PTHR34693:SF1">
    <property type="entry name" value="PROTEIN PAR32"/>
    <property type="match status" value="1"/>
</dbReference>
<feature type="compositionally biased region" description="Basic and acidic residues" evidence="1">
    <location>
        <begin position="131"/>
        <end position="140"/>
    </location>
</feature>
<dbReference type="InterPro" id="IPR022024">
    <property type="entry name" value="DUF3602"/>
</dbReference>
<keyword evidence="3" id="KW-1185">Reference proteome</keyword>
<dbReference type="PANTHER" id="PTHR34693">
    <property type="entry name" value="PROTEIN PAR32"/>
    <property type="match status" value="1"/>
</dbReference>
<proteinExistence type="predicted"/>
<evidence type="ECO:0008006" key="4">
    <source>
        <dbReference type="Google" id="ProtNLM"/>
    </source>
</evidence>
<dbReference type="Pfam" id="PF12223">
    <property type="entry name" value="DUF3602"/>
    <property type="match status" value="2"/>
</dbReference>
<dbReference type="EMBL" id="JBBXJM010000007">
    <property type="protein sequence ID" value="KAL1405278.1"/>
    <property type="molecule type" value="Genomic_DNA"/>
</dbReference>
<organism evidence="2 3">
    <name type="scientific">Vanrija albida</name>
    <dbReference type="NCBI Taxonomy" id="181172"/>
    <lineage>
        <taxon>Eukaryota</taxon>
        <taxon>Fungi</taxon>
        <taxon>Dikarya</taxon>
        <taxon>Basidiomycota</taxon>
        <taxon>Agaricomycotina</taxon>
        <taxon>Tremellomycetes</taxon>
        <taxon>Trichosporonales</taxon>
        <taxon>Trichosporonaceae</taxon>
        <taxon>Vanrija</taxon>
    </lineage>
</organism>
<evidence type="ECO:0000313" key="3">
    <source>
        <dbReference type="Proteomes" id="UP001565368"/>
    </source>
</evidence>
<evidence type="ECO:0000256" key="1">
    <source>
        <dbReference type="SAM" id="MobiDB-lite"/>
    </source>
</evidence>
<accession>A0ABR3PS56</accession>